<dbReference type="STRING" id="1202772.A0A1V9Z5L2"/>
<protein>
    <recommendedName>
        <fullName evidence="2">DUF5880 domain-containing protein</fullName>
    </recommendedName>
</protein>
<name>A0A1V9Z5L2_ACHHY</name>
<dbReference type="InterPro" id="IPR043653">
    <property type="entry name" value="DUF5880"/>
</dbReference>
<comment type="caution">
    <text evidence="3">The sequence shown here is derived from an EMBL/GenBank/DDBJ whole genome shotgun (WGS) entry which is preliminary data.</text>
</comment>
<feature type="region of interest" description="Disordered" evidence="1">
    <location>
        <begin position="144"/>
        <end position="164"/>
    </location>
</feature>
<accession>A0A1V9Z5L2</accession>
<dbReference type="AlphaFoldDB" id="A0A1V9Z5L2"/>
<evidence type="ECO:0000256" key="1">
    <source>
        <dbReference type="SAM" id="MobiDB-lite"/>
    </source>
</evidence>
<dbReference type="Pfam" id="PF19208">
    <property type="entry name" value="DUF5880"/>
    <property type="match status" value="1"/>
</dbReference>
<proteinExistence type="predicted"/>
<keyword evidence="4" id="KW-1185">Reference proteome</keyword>
<feature type="region of interest" description="Disordered" evidence="1">
    <location>
        <begin position="218"/>
        <end position="257"/>
    </location>
</feature>
<evidence type="ECO:0000313" key="4">
    <source>
        <dbReference type="Proteomes" id="UP000243579"/>
    </source>
</evidence>
<evidence type="ECO:0000313" key="3">
    <source>
        <dbReference type="EMBL" id="OQR93285.1"/>
    </source>
</evidence>
<dbReference type="EMBL" id="JNBR01000417">
    <property type="protein sequence ID" value="OQR93285.1"/>
    <property type="molecule type" value="Genomic_DNA"/>
</dbReference>
<feature type="compositionally biased region" description="Basic and acidic residues" evidence="1">
    <location>
        <begin position="222"/>
        <end position="241"/>
    </location>
</feature>
<feature type="compositionally biased region" description="Acidic residues" evidence="1">
    <location>
        <begin position="144"/>
        <end position="163"/>
    </location>
</feature>
<feature type="region of interest" description="Disordered" evidence="1">
    <location>
        <begin position="270"/>
        <end position="333"/>
    </location>
</feature>
<feature type="region of interest" description="Disordered" evidence="1">
    <location>
        <begin position="1"/>
        <end position="20"/>
    </location>
</feature>
<dbReference type="Proteomes" id="UP000243579">
    <property type="component" value="Unassembled WGS sequence"/>
</dbReference>
<evidence type="ECO:0000259" key="2">
    <source>
        <dbReference type="Pfam" id="PF19208"/>
    </source>
</evidence>
<reference evidence="3 4" key="1">
    <citation type="journal article" date="2014" name="Genome Biol. Evol.">
        <title>The secreted proteins of Achlya hypogyna and Thraustotheca clavata identify the ancestral oomycete secretome and reveal gene acquisitions by horizontal gene transfer.</title>
        <authorList>
            <person name="Misner I."/>
            <person name="Blouin N."/>
            <person name="Leonard G."/>
            <person name="Richards T.A."/>
            <person name="Lane C.E."/>
        </authorList>
    </citation>
    <scope>NUCLEOTIDE SEQUENCE [LARGE SCALE GENOMIC DNA]</scope>
    <source>
        <strain evidence="3 4">ATCC 48635</strain>
    </source>
</reference>
<organism evidence="3 4">
    <name type="scientific">Achlya hypogyna</name>
    <name type="common">Oomycete</name>
    <name type="synonym">Protoachlya hypogyna</name>
    <dbReference type="NCBI Taxonomy" id="1202772"/>
    <lineage>
        <taxon>Eukaryota</taxon>
        <taxon>Sar</taxon>
        <taxon>Stramenopiles</taxon>
        <taxon>Oomycota</taxon>
        <taxon>Saprolegniomycetes</taxon>
        <taxon>Saprolegniales</taxon>
        <taxon>Achlyaceae</taxon>
        <taxon>Achlya</taxon>
    </lineage>
</organism>
<gene>
    <name evidence="3" type="ORF">ACHHYP_02727</name>
</gene>
<dbReference type="OrthoDB" id="47487at2759"/>
<feature type="compositionally biased region" description="Acidic residues" evidence="1">
    <location>
        <begin position="247"/>
        <end position="257"/>
    </location>
</feature>
<feature type="compositionally biased region" description="Acidic residues" evidence="1">
    <location>
        <begin position="303"/>
        <end position="333"/>
    </location>
</feature>
<feature type="domain" description="DUF5880" evidence="2">
    <location>
        <begin position="38"/>
        <end position="138"/>
    </location>
</feature>
<sequence length="333" mass="37150">MGNDKKRAHEGKESSPKKAKLLDIEGVMNAEGPIVKCVLLKQGGTKEEIDVDFTPSKQAVAALLGGDQTFVGQYEDLQVMLMCNPEHQEEDSGVELTKHKLQPPFHGRLGQIRGDILLFRCDDAGDHKDFTLEEYEAFLKLEIPEWEPESDEEESEVDEEDEEGYRKAALAFFVQNFKDEHEGREPNEEELKQLEEDVAKEMAGKDPAEAALEYLIEEFEEEHGRKPNEEETAELEKEATERIAQMEGDEGDDEGMEELVAGLFQAACQRFKEENGEEPDEDAKAQILQAVVDAANEQFGGGDGDDDEGATEDDDEEGTGDDATAEATEEEDE</sequence>